<protein>
    <submittedName>
        <fullName evidence="6">J domain-containing protein</fullName>
    </submittedName>
</protein>
<dbReference type="Gene3D" id="2.60.40.1080">
    <property type="match status" value="1"/>
</dbReference>
<evidence type="ECO:0000259" key="5">
    <source>
        <dbReference type="PROSITE" id="PS50076"/>
    </source>
</evidence>
<feature type="domain" description="J" evidence="5">
    <location>
        <begin position="5"/>
        <end position="66"/>
    </location>
</feature>
<dbReference type="Gene3D" id="1.10.287.110">
    <property type="entry name" value="DnaJ domain"/>
    <property type="match status" value="1"/>
</dbReference>
<dbReference type="SMART" id="SM00271">
    <property type="entry name" value="DnaJ"/>
    <property type="match status" value="1"/>
</dbReference>
<dbReference type="CDD" id="cd06257">
    <property type="entry name" value="DnaJ"/>
    <property type="match status" value="1"/>
</dbReference>
<proteinExistence type="predicted"/>
<dbReference type="EMBL" id="JACJTE010000111">
    <property type="protein sequence ID" value="MBD2565793.1"/>
    <property type="molecule type" value="Genomic_DNA"/>
</dbReference>
<dbReference type="PANTHER" id="PTHR44140:SF2">
    <property type="entry name" value="LD25575P"/>
    <property type="match status" value="1"/>
</dbReference>
<sequence>MNINECFKVLEIETTDSMQDVKQAYRDIVFVWHPDKFCNNQRIKKKAEKKLKQINEAYENLKLHLLTQLPQLTEIIISPDSIELEYNQALSFTVFGINSEGNKSEIEQAIWESSGGTIYQDGLFFADDNPGTYLITATAANFQAYAKVLIKIKKSLNNSPINNKYLTQEEEFSQLNSHIEQKNNVIIQLLLLVFGLIVGAYVVWVTFILLIIIAALIGTLFGLWTENINIL</sequence>
<name>A0ABR8F8C3_NOSLI</name>
<keyword evidence="4" id="KW-0812">Transmembrane</keyword>
<keyword evidence="2" id="KW-0732">Signal</keyword>
<accession>A0ABR8F8C3</accession>
<keyword evidence="7" id="KW-1185">Reference proteome</keyword>
<comment type="subcellular location">
    <subcellularLocation>
        <location evidence="1">Endoplasmic reticulum</location>
    </subcellularLocation>
</comment>
<evidence type="ECO:0000313" key="6">
    <source>
        <dbReference type="EMBL" id="MBD2565793.1"/>
    </source>
</evidence>
<dbReference type="Pfam" id="PF00226">
    <property type="entry name" value="DnaJ"/>
    <property type="match status" value="1"/>
</dbReference>
<evidence type="ECO:0000313" key="7">
    <source>
        <dbReference type="Proteomes" id="UP000604661"/>
    </source>
</evidence>
<dbReference type="InterPro" id="IPR051727">
    <property type="entry name" value="DnaJ_C3_Co-chaperones"/>
</dbReference>
<dbReference type="RefSeq" id="WP_190900440.1">
    <property type="nucleotide sequence ID" value="NZ_JACJTE010000111.1"/>
</dbReference>
<keyword evidence="4" id="KW-1133">Transmembrane helix</keyword>
<evidence type="ECO:0000256" key="3">
    <source>
        <dbReference type="ARBA" id="ARBA00022824"/>
    </source>
</evidence>
<dbReference type="InterPro" id="IPR001623">
    <property type="entry name" value="DnaJ_domain"/>
</dbReference>
<dbReference type="Proteomes" id="UP000604661">
    <property type="component" value="Unassembled WGS sequence"/>
</dbReference>
<dbReference type="InterPro" id="IPR036869">
    <property type="entry name" value="J_dom_sf"/>
</dbReference>
<gene>
    <name evidence="6" type="ORF">H6G95_35605</name>
</gene>
<dbReference type="PROSITE" id="PS50076">
    <property type="entry name" value="DNAJ_2"/>
    <property type="match status" value="1"/>
</dbReference>
<dbReference type="PRINTS" id="PR00625">
    <property type="entry name" value="JDOMAIN"/>
</dbReference>
<dbReference type="PANTHER" id="PTHR44140">
    <property type="entry name" value="LD25575P"/>
    <property type="match status" value="1"/>
</dbReference>
<comment type="caution">
    <text evidence="6">The sequence shown here is derived from an EMBL/GenBank/DDBJ whole genome shotgun (WGS) entry which is preliminary data.</text>
</comment>
<reference evidence="6 7" key="1">
    <citation type="journal article" date="2020" name="ISME J.">
        <title>Comparative genomics reveals insights into cyanobacterial evolution and habitat adaptation.</title>
        <authorList>
            <person name="Chen M.Y."/>
            <person name="Teng W.K."/>
            <person name="Zhao L."/>
            <person name="Hu C.X."/>
            <person name="Zhou Y.K."/>
            <person name="Han B.P."/>
            <person name="Song L.R."/>
            <person name="Shu W.S."/>
        </authorList>
    </citation>
    <scope>NUCLEOTIDE SEQUENCE [LARGE SCALE GENOMIC DNA]</scope>
    <source>
        <strain evidence="6 7">FACHB-391</strain>
    </source>
</reference>
<evidence type="ECO:0000256" key="2">
    <source>
        <dbReference type="ARBA" id="ARBA00022729"/>
    </source>
</evidence>
<evidence type="ECO:0000256" key="1">
    <source>
        <dbReference type="ARBA" id="ARBA00004240"/>
    </source>
</evidence>
<feature type="transmembrane region" description="Helical" evidence="4">
    <location>
        <begin position="189"/>
        <end position="217"/>
    </location>
</feature>
<evidence type="ECO:0000256" key="4">
    <source>
        <dbReference type="SAM" id="Phobius"/>
    </source>
</evidence>
<keyword evidence="3" id="KW-0256">Endoplasmic reticulum</keyword>
<keyword evidence="4" id="KW-0472">Membrane</keyword>
<dbReference type="SUPFAM" id="SSF46565">
    <property type="entry name" value="Chaperone J-domain"/>
    <property type="match status" value="1"/>
</dbReference>
<organism evidence="6 7">
    <name type="scientific">Nostoc linckia FACHB-391</name>
    <dbReference type="NCBI Taxonomy" id="2692906"/>
    <lineage>
        <taxon>Bacteria</taxon>
        <taxon>Bacillati</taxon>
        <taxon>Cyanobacteriota</taxon>
        <taxon>Cyanophyceae</taxon>
        <taxon>Nostocales</taxon>
        <taxon>Nostocaceae</taxon>
        <taxon>Nostoc</taxon>
    </lineage>
</organism>